<proteinExistence type="predicted"/>
<dbReference type="Pfam" id="PF09203">
    <property type="entry name" value="MspA"/>
    <property type="match status" value="1"/>
</dbReference>
<dbReference type="InterPro" id="IPR015286">
    <property type="entry name" value="Porin_fam_mycobact-type"/>
</dbReference>
<keyword evidence="3" id="KW-1185">Reference proteome</keyword>
<gene>
    <name evidence="2" type="ORF">GCM10022231_36090</name>
</gene>
<feature type="chain" id="PRO_5046534547" description="MspA family porin" evidence="1">
    <location>
        <begin position="28"/>
        <end position="211"/>
    </location>
</feature>
<organism evidence="2 3">
    <name type="scientific">Gordonia caeni</name>
    <dbReference type="NCBI Taxonomy" id="1007097"/>
    <lineage>
        <taxon>Bacteria</taxon>
        <taxon>Bacillati</taxon>
        <taxon>Actinomycetota</taxon>
        <taxon>Actinomycetes</taxon>
        <taxon>Mycobacteriales</taxon>
        <taxon>Gordoniaceae</taxon>
        <taxon>Gordonia</taxon>
    </lineage>
</organism>
<dbReference type="Gene3D" id="2.10.300.10">
    <property type="entry name" value="Porin MspA ribbon domain"/>
    <property type="match status" value="1"/>
</dbReference>
<sequence length="211" mass="21301">MKNLNKRVVAGAAVAGAALIAVTGATAGVAEAKSLPGASKSRSFDGGSVNIRLYDESARITRAVTNIQTSREVWVSGKVRVTTSGDVKGGNINVGYLVGCQVNFGAEGSGGAGLEVDNAGEGTPSASVGGGFELSPGEAAYVPVIKTTIDDEAVNSFNFGNARGGVAYSQERFGVDGCAGYASAMAKVTVKVSTDTFKGNITMYGKPFSLG</sequence>
<dbReference type="Gene3D" id="2.60.40.1650">
    <property type="entry name" value="Porin MspA (Ig-like beta-sandwich domain)"/>
    <property type="match status" value="1"/>
</dbReference>
<evidence type="ECO:0000313" key="2">
    <source>
        <dbReference type="EMBL" id="GAA3971378.1"/>
    </source>
</evidence>
<dbReference type="RefSeq" id="WP_344786156.1">
    <property type="nucleotide sequence ID" value="NZ_BAAAZW010000016.1"/>
</dbReference>
<evidence type="ECO:0000313" key="3">
    <source>
        <dbReference type="Proteomes" id="UP001418444"/>
    </source>
</evidence>
<dbReference type="EMBL" id="BAAAZW010000016">
    <property type="protein sequence ID" value="GAA3971378.1"/>
    <property type="molecule type" value="Genomic_DNA"/>
</dbReference>
<feature type="signal peptide" evidence="1">
    <location>
        <begin position="1"/>
        <end position="27"/>
    </location>
</feature>
<keyword evidence="1" id="KW-0732">Signal</keyword>
<name>A0ABP7PUZ0_9ACTN</name>
<evidence type="ECO:0000256" key="1">
    <source>
        <dbReference type="SAM" id="SignalP"/>
    </source>
</evidence>
<dbReference type="Proteomes" id="UP001418444">
    <property type="component" value="Unassembled WGS sequence"/>
</dbReference>
<protein>
    <recommendedName>
        <fullName evidence="4">MspA family porin</fullName>
    </recommendedName>
</protein>
<comment type="caution">
    <text evidence="2">The sequence shown here is derived from an EMBL/GenBank/DDBJ whole genome shotgun (WGS) entry which is preliminary data.</text>
</comment>
<evidence type="ECO:0008006" key="4">
    <source>
        <dbReference type="Google" id="ProtNLM"/>
    </source>
</evidence>
<reference evidence="3" key="1">
    <citation type="journal article" date="2019" name="Int. J. Syst. Evol. Microbiol.">
        <title>The Global Catalogue of Microorganisms (GCM) 10K type strain sequencing project: providing services to taxonomists for standard genome sequencing and annotation.</title>
        <authorList>
            <consortium name="The Broad Institute Genomics Platform"/>
            <consortium name="The Broad Institute Genome Sequencing Center for Infectious Disease"/>
            <person name="Wu L."/>
            <person name="Ma J."/>
        </authorList>
    </citation>
    <scope>NUCLEOTIDE SEQUENCE [LARGE SCALE GENOMIC DNA]</scope>
    <source>
        <strain evidence="3">JCM 16923</strain>
    </source>
</reference>
<accession>A0ABP7PUZ0</accession>